<evidence type="ECO:0000259" key="6">
    <source>
        <dbReference type="SMART" id="SM00388"/>
    </source>
</evidence>
<keyword evidence="4" id="KW-1133">Transmembrane helix</keyword>
<evidence type="ECO:0000256" key="2">
    <source>
        <dbReference type="ARBA" id="ARBA00012438"/>
    </source>
</evidence>
<gene>
    <name evidence="7" type="ORF">ABV298_26630</name>
</gene>
<dbReference type="SUPFAM" id="SSF47384">
    <property type="entry name" value="Homodimeric domain of signal transducing histidine kinase"/>
    <property type="match status" value="1"/>
</dbReference>
<dbReference type="InterPro" id="IPR015943">
    <property type="entry name" value="WD40/YVTN_repeat-like_dom_sf"/>
</dbReference>
<protein>
    <recommendedName>
        <fullName evidence="2">histidine kinase</fullName>
        <ecNumber evidence="2">2.7.13.3</ecNumber>
    </recommendedName>
</protein>
<comment type="catalytic activity">
    <reaction evidence="1">
        <text>ATP + protein L-histidine = ADP + protein N-phospho-L-histidine.</text>
        <dbReference type="EC" id="2.7.13.3"/>
    </reaction>
</comment>
<dbReference type="GO" id="GO:0000155">
    <property type="term" value="F:phosphorelay sensor kinase activity"/>
    <property type="evidence" value="ECO:0007669"/>
    <property type="project" value="InterPro"/>
</dbReference>
<keyword evidence="3" id="KW-0597">Phosphoprotein</keyword>
<dbReference type="FunFam" id="2.60.40.10:FF:000791">
    <property type="entry name" value="Two-component system sensor histidine kinase/response regulator"/>
    <property type="match status" value="1"/>
</dbReference>
<feature type="transmembrane region" description="Helical" evidence="4">
    <location>
        <begin position="767"/>
        <end position="785"/>
    </location>
</feature>
<keyword evidence="5" id="KW-0732">Signal</keyword>
<dbReference type="SMART" id="SM00388">
    <property type="entry name" value="HisKA"/>
    <property type="match status" value="1"/>
</dbReference>
<dbReference type="Pfam" id="PF07495">
    <property type="entry name" value="Y_Y_Y"/>
    <property type="match status" value="1"/>
</dbReference>
<dbReference type="PANTHER" id="PTHR43547:SF2">
    <property type="entry name" value="HYBRID SIGNAL TRANSDUCTION HISTIDINE KINASE C"/>
    <property type="match status" value="1"/>
</dbReference>
<keyword evidence="4" id="KW-0472">Membrane</keyword>
<dbReference type="SUPFAM" id="SSF50998">
    <property type="entry name" value="Quinoprotein alcohol dehydrogenase-like"/>
    <property type="match status" value="1"/>
</dbReference>
<dbReference type="SUPFAM" id="SSF63829">
    <property type="entry name" value="Calcium-dependent phosphotriesterase"/>
    <property type="match status" value="1"/>
</dbReference>
<dbReference type="InterPro" id="IPR011110">
    <property type="entry name" value="Reg_prop"/>
</dbReference>
<dbReference type="AlphaFoldDB" id="A0AAU8FHY5"/>
<organism evidence="7">
    <name type="scientific">Dyadobacter sp. 676</name>
    <dbReference type="NCBI Taxonomy" id="3088362"/>
    <lineage>
        <taxon>Bacteria</taxon>
        <taxon>Pseudomonadati</taxon>
        <taxon>Bacteroidota</taxon>
        <taxon>Cytophagia</taxon>
        <taxon>Cytophagales</taxon>
        <taxon>Spirosomataceae</taxon>
        <taxon>Dyadobacter</taxon>
    </lineage>
</organism>
<dbReference type="RefSeq" id="WP_353719175.1">
    <property type="nucleotide sequence ID" value="NZ_CP159289.1"/>
</dbReference>
<dbReference type="EC" id="2.7.13.3" evidence="2"/>
<dbReference type="Pfam" id="PF00512">
    <property type="entry name" value="HisKA"/>
    <property type="match status" value="1"/>
</dbReference>
<feature type="signal peptide" evidence="5">
    <location>
        <begin position="1"/>
        <end position="30"/>
    </location>
</feature>
<evidence type="ECO:0000256" key="1">
    <source>
        <dbReference type="ARBA" id="ARBA00000085"/>
    </source>
</evidence>
<evidence type="ECO:0000256" key="5">
    <source>
        <dbReference type="SAM" id="SignalP"/>
    </source>
</evidence>
<dbReference type="FunFam" id="1.10.287.130:FF:000045">
    <property type="entry name" value="Two-component system sensor histidine kinase/response regulator"/>
    <property type="match status" value="1"/>
</dbReference>
<feature type="domain" description="Signal transduction histidine kinase dimerisation/phosphoacceptor" evidence="6">
    <location>
        <begin position="821"/>
        <end position="886"/>
    </location>
</feature>
<dbReference type="Gene3D" id="2.130.10.10">
    <property type="entry name" value="YVTN repeat-like/Quinoprotein amine dehydrogenase"/>
    <property type="match status" value="2"/>
</dbReference>
<evidence type="ECO:0000256" key="4">
    <source>
        <dbReference type="SAM" id="Phobius"/>
    </source>
</evidence>
<dbReference type="Pfam" id="PF07494">
    <property type="entry name" value="Reg_prop"/>
    <property type="match status" value="2"/>
</dbReference>
<dbReference type="InterPro" id="IPR013783">
    <property type="entry name" value="Ig-like_fold"/>
</dbReference>
<dbReference type="CDD" id="cd00082">
    <property type="entry name" value="HisKA"/>
    <property type="match status" value="1"/>
</dbReference>
<name>A0AAU8FHY5_9BACT</name>
<dbReference type="EMBL" id="CP159289">
    <property type="protein sequence ID" value="XCH23851.1"/>
    <property type="molecule type" value="Genomic_DNA"/>
</dbReference>
<sequence>MKKFYMNRPVILFILHWLVAGTWLCSAAHAQSAGFPVPETIAAKQGLPQGFVPAIVQDARGFMWLATRDGLCRYDGRHFRVFQPSDKPGISLSSLGLENLQLAADGKIWITTDQGQIDLFDPLGETFFNFSKQAFYRKHFGNRFLRDMFADSQRRLWLMSDDPGLACIRPGEAVIRHYGSAGGNSSGIRRTHVRFVSEDRAGNIWAGTNQGIFVLRRNAADFVKYQSASPAFAAIDTRVRALEQLKNGKLLLLFDTGMALLDPASGNCIQHPLIFDTKAQYRHPIVTDSKGNAYFFRMNGFYRYGTNDSLTVFPVAADVQEFKSLYIDRSDVLWAGTNGQGIRKYNLRAGYFNTKPYVNGFIADLLRHFLNVPQKEIDKLPADLFSYNFRYAFESPQKMWFSAGRTPVFELDLTSRAIKNIPFPVEIRDIRRSDMSISLARDPDGRMWAMHDSLLFSYKNGTWARFPHPLRPAVESGIHQIVADRRFIWVATTLRGLYRIDKFSGQIRRFGKGEPAGSLSADNLYCLFADPLDENLLWVGTFGGGLCRFDKRTGHCRQLSKRNGLPNDVVYAAIPDGNGYVWVATNQGLSQVDRKTLHARTYTREDGLMADEFNRFHALALPDGRIFLGGMEGITSFDSRLPNEDRYQPPVHITGISINNTPVEPRLSAGEPPVAAMQNLNLAHWQNFLTIEFAAMQYNRSDKIRYRYQLEGVDGHWIETETPVTKYTDLRPGNYLLWLNASNTLGVWSTNIRQLHIRIRPPWWQTWWAYVVYSLLSAGVVYGLLRMYVHRVRMQQSILFKQKEVDLKVQEAQQLRELDEMKTRFFSNITHEFRTPLTLILGPADQMLEERREEMDTRRLSLIRRNARQLLGLINQLLDLSKLEAGTARVDAAWGGPRRFCSNARPVIPACGGSAGTEARVSKLSWKKPLLVRPRTTGTDSR</sequence>
<dbReference type="InterPro" id="IPR011047">
    <property type="entry name" value="Quinoprotein_ADH-like_sf"/>
</dbReference>
<dbReference type="InterPro" id="IPR036097">
    <property type="entry name" value="HisK_dim/P_sf"/>
</dbReference>
<evidence type="ECO:0000313" key="7">
    <source>
        <dbReference type="EMBL" id="XCH23851.1"/>
    </source>
</evidence>
<proteinExistence type="predicted"/>
<dbReference type="InterPro" id="IPR011123">
    <property type="entry name" value="Y_Y_Y"/>
</dbReference>
<reference evidence="7" key="1">
    <citation type="submission" date="2024-06" db="EMBL/GenBank/DDBJ databases">
        <title>Sequencing and assembly of the genome of Dyadobacter sp. strain 676, a symbiont of Cyamopsis tetragonoloba.</title>
        <authorList>
            <person name="Guro P."/>
            <person name="Sazanova A."/>
            <person name="Kuznetsova I."/>
            <person name="Belimov A."/>
            <person name="Safronova V."/>
        </authorList>
    </citation>
    <scope>NUCLEOTIDE SEQUENCE</scope>
    <source>
        <strain evidence="7">676</strain>
    </source>
</reference>
<dbReference type="Gene3D" id="2.60.40.10">
    <property type="entry name" value="Immunoglobulins"/>
    <property type="match status" value="1"/>
</dbReference>
<dbReference type="Gene3D" id="1.10.287.130">
    <property type="match status" value="1"/>
</dbReference>
<evidence type="ECO:0000256" key="3">
    <source>
        <dbReference type="ARBA" id="ARBA00022553"/>
    </source>
</evidence>
<dbReference type="InterPro" id="IPR003661">
    <property type="entry name" value="HisK_dim/P_dom"/>
</dbReference>
<dbReference type="PANTHER" id="PTHR43547">
    <property type="entry name" value="TWO-COMPONENT HISTIDINE KINASE"/>
    <property type="match status" value="1"/>
</dbReference>
<accession>A0AAU8FHY5</accession>
<feature type="chain" id="PRO_5043414668" description="histidine kinase" evidence="5">
    <location>
        <begin position="31"/>
        <end position="942"/>
    </location>
</feature>
<keyword evidence="4" id="KW-0812">Transmembrane</keyword>